<name>A0A438EDJ3_VITVI</name>
<evidence type="ECO:0000313" key="2">
    <source>
        <dbReference type="Proteomes" id="UP000288805"/>
    </source>
</evidence>
<reference evidence="1 2" key="1">
    <citation type="journal article" date="2018" name="PLoS Genet.">
        <title>Population sequencing reveals clonal diversity and ancestral inbreeding in the grapevine cultivar Chardonnay.</title>
        <authorList>
            <person name="Roach M.J."/>
            <person name="Johnson D.L."/>
            <person name="Bohlmann J."/>
            <person name="van Vuuren H.J."/>
            <person name="Jones S.J."/>
            <person name="Pretorius I.S."/>
            <person name="Schmidt S.A."/>
            <person name="Borneman A.R."/>
        </authorList>
    </citation>
    <scope>NUCLEOTIDE SEQUENCE [LARGE SCALE GENOMIC DNA]</scope>
    <source>
        <strain evidence="2">cv. Chardonnay</strain>
        <tissue evidence="1">Leaf</tissue>
    </source>
</reference>
<comment type="caution">
    <text evidence="1">The sequence shown here is derived from an EMBL/GenBank/DDBJ whole genome shotgun (WGS) entry which is preliminary data.</text>
</comment>
<evidence type="ECO:0000313" key="1">
    <source>
        <dbReference type="EMBL" id="RVW45623.1"/>
    </source>
</evidence>
<sequence length="171" mass="19817">MKYLSWILIWFEAISRLRINLDKSELIPVGCVENVKALAVELGCKVGRLPSSYLGLPLGAPFKFMATWDGVEKSLPIYFMFGLILPRTIRLRFANERGALWNQVIKGKYEEKQRATTKDVWVKDVWSFTKGVGTHISLDPSMIRKWMRRTIFYWVSMGRVFNGMWKIGCFG</sequence>
<dbReference type="EMBL" id="QGNW01001323">
    <property type="protein sequence ID" value="RVW45623.1"/>
    <property type="molecule type" value="Genomic_DNA"/>
</dbReference>
<dbReference type="PANTHER" id="PTHR33116">
    <property type="entry name" value="REVERSE TRANSCRIPTASE ZINC-BINDING DOMAIN-CONTAINING PROTEIN-RELATED-RELATED"/>
    <property type="match status" value="1"/>
</dbReference>
<proteinExistence type="predicted"/>
<dbReference type="PANTHER" id="PTHR33116:SF78">
    <property type="entry name" value="OS12G0587133 PROTEIN"/>
    <property type="match status" value="1"/>
</dbReference>
<organism evidence="1 2">
    <name type="scientific">Vitis vinifera</name>
    <name type="common">Grape</name>
    <dbReference type="NCBI Taxonomy" id="29760"/>
    <lineage>
        <taxon>Eukaryota</taxon>
        <taxon>Viridiplantae</taxon>
        <taxon>Streptophyta</taxon>
        <taxon>Embryophyta</taxon>
        <taxon>Tracheophyta</taxon>
        <taxon>Spermatophyta</taxon>
        <taxon>Magnoliopsida</taxon>
        <taxon>eudicotyledons</taxon>
        <taxon>Gunneridae</taxon>
        <taxon>Pentapetalae</taxon>
        <taxon>rosids</taxon>
        <taxon>Vitales</taxon>
        <taxon>Vitaceae</taxon>
        <taxon>Viteae</taxon>
        <taxon>Vitis</taxon>
    </lineage>
</organism>
<dbReference type="Proteomes" id="UP000288805">
    <property type="component" value="Unassembled WGS sequence"/>
</dbReference>
<accession>A0A438EDJ3</accession>
<evidence type="ECO:0008006" key="3">
    <source>
        <dbReference type="Google" id="ProtNLM"/>
    </source>
</evidence>
<dbReference type="AlphaFoldDB" id="A0A438EDJ3"/>
<protein>
    <recommendedName>
        <fullName evidence="3">Reverse transcriptase zinc-binding domain-containing protein</fullName>
    </recommendedName>
</protein>
<gene>
    <name evidence="1" type="ORF">CK203_091560</name>
</gene>